<feature type="region of interest" description="Disordered" evidence="1">
    <location>
        <begin position="337"/>
        <end position="356"/>
    </location>
</feature>
<dbReference type="AlphaFoldDB" id="A0A834GWR5"/>
<comment type="caution">
    <text evidence="3">The sequence shown here is derived from an EMBL/GenBank/DDBJ whole genome shotgun (WGS) entry which is preliminary data.</text>
</comment>
<dbReference type="PROSITE" id="PS50181">
    <property type="entry name" value="FBOX"/>
    <property type="match status" value="1"/>
</dbReference>
<dbReference type="Proteomes" id="UP000626092">
    <property type="component" value="Unassembled WGS sequence"/>
</dbReference>
<name>A0A834GWR5_RHOSS</name>
<dbReference type="EMBL" id="WJXA01000006">
    <property type="protein sequence ID" value="KAF7140651.1"/>
    <property type="molecule type" value="Genomic_DNA"/>
</dbReference>
<keyword evidence="4" id="KW-1185">Reference proteome</keyword>
<organism evidence="3 4">
    <name type="scientific">Rhododendron simsii</name>
    <name type="common">Sims's rhododendron</name>
    <dbReference type="NCBI Taxonomy" id="118357"/>
    <lineage>
        <taxon>Eukaryota</taxon>
        <taxon>Viridiplantae</taxon>
        <taxon>Streptophyta</taxon>
        <taxon>Embryophyta</taxon>
        <taxon>Tracheophyta</taxon>
        <taxon>Spermatophyta</taxon>
        <taxon>Magnoliopsida</taxon>
        <taxon>eudicotyledons</taxon>
        <taxon>Gunneridae</taxon>
        <taxon>Pentapetalae</taxon>
        <taxon>asterids</taxon>
        <taxon>Ericales</taxon>
        <taxon>Ericaceae</taxon>
        <taxon>Ericoideae</taxon>
        <taxon>Rhodoreae</taxon>
        <taxon>Rhododendron</taxon>
    </lineage>
</organism>
<evidence type="ECO:0000259" key="2">
    <source>
        <dbReference type="PROSITE" id="PS50181"/>
    </source>
</evidence>
<dbReference type="Pfam" id="PF08268">
    <property type="entry name" value="FBA_3"/>
    <property type="match status" value="1"/>
</dbReference>
<sequence>MDMDSLPGEIMVNILSRLPIKSLLRCKSVCKSFLNLTLDPYLIEAHLNLATSHDQNPSLILNKTTHIRFRSHLYYATLTQTQSNSSCEEIPFSPLNFDMFRVWGSCNGLLCLHHGTVNYGIMFVINPCTGKRIKIPEMIDWPFRVHMAIGFGFSPKRNEYKVVKVIGASGAYVFSLSDGVWREAVGAPSFEILPYSESYVCVNGVIHWASVYGSNSIVCFDVADEVFDVIPCPAGGLQCGQVYLALFSGCLGLIEYDYGENNCFDIWVMKDYNVRDSWTRSFIINMNHIGWYGGDVKVLYVQKNGEVLMLHRNQALWSYDRKTMSTLQGSPVAVTTSARSASPAKSHRHHLFFSSP</sequence>
<dbReference type="PANTHER" id="PTHR31111">
    <property type="entry name" value="BNAA05G37150D PROTEIN-RELATED"/>
    <property type="match status" value="1"/>
</dbReference>
<dbReference type="CDD" id="cd22157">
    <property type="entry name" value="F-box_AtFBW1-like"/>
    <property type="match status" value="1"/>
</dbReference>
<accession>A0A834GWR5</accession>
<dbReference type="PANTHER" id="PTHR31111:SF136">
    <property type="entry name" value="F-BOX ASSOCIATED DOMAIN-CONTAINING PROTEIN"/>
    <property type="match status" value="1"/>
</dbReference>
<dbReference type="Pfam" id="PF12937">
    <property type="entry name" value="F-box-like"/>
    <property type="match status" value="1"/>
</dbReference>
<evidence type="ECO:0000256" key="1">
    <source>
        <dbReference type="SAM" id="MobiDB-lite"/>
    </source>
</evidence>
<dbReference type="InterPro" id="IPR013187">
    <property type="entry name" value="F-box-assoc_dom_typ3"/>
</dbReference>
<dbReference type="SUPFAM" id="SSF81383">
    <property type="entry name" value="F-box domain"/>
    <property type="match status" value="1"/>
</dbReference>
<dbReference type="InterPro" id="IPR017451">
    <property type="entry name" value="F-box-assoc_interact_dom"/>
</dbReference>
<evidence type="ECO:0000313" key="4">
    <source>
        <dbReference type="Proteomes" id="UP000626092"/>
    </source>
</evidence>
<proteinExistence type="predicted"/>
<reference evidence="3" key="1">
    <citation type="submission" date="2019-11" db="EMBL/GenBank/DDBJ databases">
        <authorList>
            <person name="Liu Y."/>
            <person name="Hou J."/>
            <person name="Li T.-Q."/>
            <person name="Guan C.-H."/>
            <person name="Wu X."/>
            <person name="Wu H.-Z."/>
            <person name="Ling F."/>
            <person name="Zhang R."/>
            <person name="Shi X.-G."/>
            <person name="Ren J.-P."/>
            <person name="Chen E.-F."/>
            <person name="Sun J.-M."/>
        </authorList>
    </citation>
    <scope>NUCLEOTIDE SEQUENCE</scope>
    <source>
        <strain evidence="3">Adult_tree_wgs_1</strain>
        <tissue evidence="3">Leaves</tissue>
    </source>
</reference>
<dbReference type="NCBIfam" id="TIGR01640">
    <property type="entry name" value="F_box_assoc_1"/>
    <property type="match status" value="1"/>
</dbReference>
<evidence type="ECO:0000313" key="3">
    <source>
        <dbReference type="EMBL" id="KAF7140651.1"/>
    </source>
</evidence>
<feature type="domain" description="F-box" evidence="2">
    <location>
        <begin position="1"/>
        <end position="46"/>
    </location>
</feature>
<protein>
    <recommendedName>
        <fullName evidence="2">F-box domain-containing protein</fullName>
    </recommendedName>
</protein>
<dbReference type="OrthoDB" id="1894463at2759"/>
<dbReference type="Gene3D" id="1.20.1280.50">
    <property type="match status" value="1"/>
</dbReference>
<dbReference type="SMART" id="SM00256">
    <property type="entry name" value="FBOX"/>
    <property type="match status" value="1"/>
</dbReference>
<gene>
    <name evidence="3" type="ORF">RHSIM_Rhsim06G0172600</name>
</gene>
<dbReference type="InterPro" id="IPR036047">
    <property type="entry name" value="F-box-like_dom_sf"/>
</dbReference>
<feature type="compositionally biased region" description="Basic residues" evidence="1">
    <location>
        <begin position="345"/>
        <end position="356"/>
    </location>
</feature>
<dbReference type="InterPro" id="IPR001810">
    <property type="entry name" value="F-box_dom"/>
</dbReference>